<organism evidence="1 2">
    <name type="scientific">Esox lucius</name>
    <name type="common">Northern pike</name>
    <dbReference type="NCBI Taxonomy" id="8010"/>
    <lineage>
        <taxon>Eukaryota</taxon>
        <taxon>Metazoa</taxon>
        <taxon>Chordata</taxon>
        <taxon>Craniata</taxon>
        <taxon>Vertebrata</taxon>
        <taxon>Euteleostomi</taxon>
        <taxon>Actinopterygii</taxon>
        <taxon>Neopterygii</taxon>
        <taxon>Teleostei</taxon>
        <taxon>Protacanthopterygii</taxon>
        <taxon>Esociformes</taxon>
        <taxon>Esocidae</taxon>
        <taxon>Esox</taxon>
    </lineage>
</organism>
<keyword evidence="2" id="KW-1185">Reference proteome</keyword>
<protein>
    <submittedName>
        <fullName evidence="1">Phosphatidylinositol glycan anchor biosynthesis class Y</fullName>
    </submittedName>
</protein>
<evidence type="ECO:0000313" key="1">
    <source>
        <dbReference type="Ensembl" id="ENSELUP00000083728.1"/>
    </source>
</evidence>
<dbReference type="GeneTree" id="ENSGT01000000221198"/>
<proteinExistence type="predicted"/>
<dbReference type="Proteomes" id="UP000265140">
    <property type="component" value="Chromosome 19"/>
</dbReference>
<dbReference type="Ensembl" id="ENSELUT00000093879.1">
    <property type="protein sequence ID" value="ENSELUP00000083728.1"/>
    <property type="gene ID" value="ENSELUG00000033189.2"/>
</dbReference>
<dbReference type="AlphaFoldDB" id="A0AAY5K423"/>
<sequence length="137" mass="15514">MFQNVFIRLANKTRSIQTSVKYVNFLRVVGPLPVSARHLTDVKDARPFDTSLLEFLVCPLSKKQLRCKIDSEGSRSTSGTSTTGIKPIDTKSQDLDLQHCINIVFREYCSQYVFLIYSYHTGSHSLPIWTSLFCSCG</sequence>
<reference evidence="1" key="2">
    <citation type="submission" date="2025-08" db="UniProtKB">
        <authorList>
            <consortium name="Ensembl"/>
        </authorList>
    </citation>
    <scope>IDENTIFICATION</scope>
</reference>
<name>A0AAY5K423_ESOLU</name>
<accession>A0AAY5K423</accession>
<reference evidence="1 2" key="1">
    <citation type="submission" date="2020-02" db="EMBL/GenBank/DDBJ databases">
        <title>Esox lucius (northern pike) genome, fEsoLuc1, primary haplotype.</title>
        <authorList>
            <person name="Myers G."/>
            <person name="Karagic N."/>
            <person name="Meyer A."/>
            <person name="Pippel M."/>
            <person name="Reichard M."/>
            <person name="Winkler S."/>
            <person name="Tracey A."/>
            <person name="Sims Y."/>
            <person name="Howe K."/>
            <person name="Rhie A."/>
            <person name="Formenti G."/>
            <person name="Durbin R."/>
            <person name="Fedrigo O."/>
            <person name="Jarvis E.D."/>
        </authorList>
    </citation>
    <scope>NUCLEOTIDE SEQUENCE [LARGE SCALE GENOMIC DNA]</scope>
</reference>
<evidence type="ECO:0000313" key="2">
    <source>
        <dbReference type="Proteomes" id="UP000265140"/>
    </source>
</evidence>
<reference evidence="1" key="3">
    <citation type="submission" date="2025-09" db="UniProtKB">
        <authorList>
            <consortium name="Ensembl"/>
        </authorList>
    </citation>
    <scope>IDENTIFICATION</scope>
</reference>